<dbReference type="EMBL" id="UINC01031478">
    <property type="protein sequence ID" value="SVB17592.1"/>
    <property type="molecule type" value="Genomic_DNA"/>
</dbReference>
<proteinExistence type="predicted"/>
<sequence>LVSYSSSLKPTQPAKFWEVEVLH</sequence>
<dbReference type="AlphaFoldDB" id="A0A382BVR1"/>
<accession>A0A382BVR1</accession>
<organism evidence="1">
    <name type="scientific">marine metagenome</name>
    <dbReference type="NCBI Taxonomy" id="408172"/>
    <lineage>
        <taxon>unclassified sequences</taxon>
        <taxon>metagenomes</taxon>
        <taxon>ecological metagenomes</taxon>
    </lineage>
</organism>
<name>A0A382BVR1_9ZZZZ</name>
<reference evidence="1" key="1">
    <citation type="submission" date="2018-05" db="EMBL/GenBank/DDBJ databases">
        <authorList>
            <person name="Lanie J.A."/>
            <person name="Ng W.-L."/>
            <person name="Kazmierczak K.M."/>
            <person name="Andrzejewski T.M."/>
            <person name="Davidsen T.M."/>
            <person name="Wayne K.J."/>
            <person name="Tettelin H."/>
            <person name="Glass J.I."/>
            <person name="Rusch D."/>
            <person name="Podicherti R."/>
            <person name="Tsui H.-C.T."/>
            <person name="Winkler M.E."/>
        </authorList>
    </citation>
    <scope>NUCLEOTIDE SEQUENCE</scope>
</reference>
<protein>
    <submittedName>
        <fullName evidence="1">Uncharacterized protein</fullName>
    </submittedName>
</protein>
<gene>
    <name evidence="1" type="ORF">METZ01_LOCUS170446</name>
</gene>
<feature type="non-terminal residue" evidence="1">
    <location>
        <position position="1"/>
    </location>
</feature>
<evidence type="ECO:0000313" key="1">
    <source>
        <dbReference type="EMBL" id="SVB17592.1"/>
    </source>
</evidence>